<accession>F5RNJ0</accession>
<feature type="binding site" evidence="8">
    <location>
        <position position="173"/>
    </location>
    <ligand>
        <name>substrate</name>
    </ligand>
</feature>
<dbReference type="InterPro" id="IPR017860">
    <property type="entry name" value="Peptidase_M22_CS"/>
</dbReference>
<comment type="function">
    <text evidence="8">Required for the formation of a threonylcarbamoyl group on adenosine at position 37 (t(6)A37) in tRNAs that read codons beginning with adenine. Is involved in the transfer of the threonylcarbamoyl moiety of threonylcarbamoyl-AMP (TC-AMP) to the N6 group of A37, together with TsaE and TsaB. TsaD likely plays a direct catalytic role in this reaction.</text>
</comment>
<dbReference type="HAMAP" id="MF_01445">
    <property type="entry name" value="TsaD"/>
    <property type="match status" value="1"/>
</dbReference>
<dbReference type="PANTHER" id="PTHR11735">
    <property type="entry name" value="TRNA N6-ADENOSINE THREONYLCARBAMOYLTRANSFERASE"/>
    <property type="match status" value="1"/>
</dbReference>
<dbReference type="Gene3D" id="3.30.420.40">
    <property type="match status" value="2"/>
</dbReference>
<evidence type="ECO:0000313" key="10">
    <source>
        <dbReference type="EMBL" id="EGK58959.1"/>
    </source>
</evidence>
<evidence type="ECO:0000256" key="7">
    <source>
        <dbReference type="ARBA" id="ARBA00048117"/>
    </source>
</evidence>
<evidence type="ECO:0000313" key="11">
    <source>
        <dbReference type="Proteomes" id="UP000004067"/>
    </source>
</evidence>
<evidence type="ECO:0000256" key="4">
    <source>
        <dbReference type="ARBA" id="ARBA00022723"/>
    </source>
</evidence>
<feature type="binding site" evidence="8">
    <location>
        <position position="117"/>
    </location>
    <ligand>
        <name>Fe cation</name>
        <dbReference type="ChEBI" id="CHEBI:24875"/>
    </ligand>
</feature>
<keyword evidence="3 8" id="KW-0819">tRNA processing</keyword>
<keyword evidence="5 8" id="KW-0408">Iron</keyword>
<feature type="binding site" evidence="8">
    <location>
        <position position="190"/>
    </location>
    <ligand>
        <name>substrate</name>
    </ligand>
</feature>
<evidence type="ECO:0000256" key="2">
    <source>
        <dbReference type="ARBA" id="ARBA00022679"/>
    </source>
</evidence>
<name>F5RNJ0_9FIRM</name>
<keyword evidence="4 8" id="KW-0479">Metal-binding</keyword>
<reference evidence="10 11" key="1">
    <citation type="submission" date="2011-04" db="EMBL/GenBank/DDBJ databases">
        <authorList>
            <person name="Muzny D."/>
            <person name="Qin X."/>
            <person name="Deng J."/>
            <person name="Jiang H."/>
            <person name="Liu Y."/>
            <person name="Qu J."/>
            <person name="Song X.-Z."/>
            <person name="Zhang L."/>
            <person name="Thornton R."/>
            <person name="Coyle M."/>
            <person name="Francisco L."/>
            <person name="Jackson L."/>
            <person name="Javaid M."/>
            <person name="Korchina V."/>
            <person name="Kovar C."/>
            <person name="Mata R."/>
            <person name="Mathew T."/>
            <person name="Ngo R."/>
            <person name="Nguyen L."/>
            <person name="Nguyen N."/>
            <person name="Okwuonu G."/>
            <person name="Ongeri F."/>
            <person name="Pham C."/>
            <person name="Simmons D."/>
            <person name="Wilczek-Boney K."/>
            <person name="Hale W."/>
            <person name="Jakkamsetti A."/>
            <person name="Pham P."/>
            <person name="Ruth R."/>
            <person name="San Lucas F."/>
            <person name="Warren J."/>
            <person name="Zhang J."/>
            <person name="Zhao Z."/>
            <person name="Zhou C."/>
            <person name="Zhu D."/>
            <person name="Lee S."/>
            <person name="Bess C."/>
            <person name="Blankenburg K."/>
            <person name="Forbes L."/>
            <person name="Fu Q."/>
            <person name="Gubbala S."/>
            <person name="Hirani K."/>
            <person name="Jayaseelan J.C."/>
            <person name="Lara F."/>
            <person name="Munidasa M."/>
            <person name="Palculict T."/>
            <person name="Patil S."/>
            <person name="Pu L.-L."/>
            <person name="Saada N."/>
            <person name="Tang L."/>
            <person name="Weissenberger G."/>
            <person name="Zhu Y."/>
            <person name="Hemphill L."/>
            <person name="Shang Y."/>
            <person name="Youmans B."/>
            <person name="Ayvaz T."/>
            <person name="Ross M."/>
            <person name="Santibanez J."/>
            <person name="Aqrawi P."/>
            <person name="Gross S."/>
            <person name="Joshi V."/>
            <person name="Fowler G."/>
            <person name="Nazareth L."/>
            <person name="Reid J."/>
            <person name="Worley K."/>
            <person name="Petrosino J."/>
            <person name="Highlander S."/>
            <person name="Gibbs R."/>
        </authorList>
    </citation>
    <scope>NUCLEOTIDE SEQUENCE [LARGE SCALE GENOMIC DNA]</scope>
    <source>
        <strain evidence="10 11">DSM 2778</strain>
    </source>
</reference>
<dbReference type="GO" id="GO:0005506">
    <property type="term" value="F:iron ion binding"/>
    <property type="evidence" value="ECO:0007669"/>
    <property type="project" value="UniProtKB-UniRule"/>
</dbReference>
<dbReference type="STRING" id="888060.HMPREF9081_1826"/>
<gene>
    <name evidence="8" type="primary">tsaD</name>
    <name evidence="10" type="ORF">HMPREF9081_1826</name>
</gene>
<dbReference type="HOGENOM" id="CLU_023208_0_2_9"/>
<evidence type="ECO:0000256" key="8">
    <source>
        <dbReference type="HAMAP-Rule" id="MF_01445"/>
    </source>
</evidence>
<feature type="domain" description="Gcp-like" evidence="9">
    <location>
        <begin position="29"/>
        <end position="314"/>
    </location>
</feature>
<organism evidence="10 11">
    <name type="scientific">Centipeda periodontii DSM 2778</name>
    <dbReference type="NCBI Taxonomy" id="888060"/>
    <lineage>
        <taxon>Bacteria</taxon>
        <taxon>Bacillati</taxon>
        <taxon>Bacillota</taxon>
        <taxon>Negativicutes</taxon>
        <taxon>Selenomonadales</taxon>
        <taxon>Selenomonadaceae</taxon>
        <taxon>Centipeda</taxon>
    </lineage>
</organism>
<dbReference type="Pfam" id="PF00814">
    <property type="entry name" value="TsaD"/>
    <property type="match status" value="1"/>
</dbReference>
<dbReference type="eggNOG" id="COG0533">
    <property type="taxonomic scope" value="Bacteria"/>
</dbReference>
<dbReference type="Proteomes" id="UP000004067">
    <property type="component" value="Unassembled WGS sequence"/>
</dbReference>
<comment type="cofactor">
    <cofactor evidence="8">
        <name>Fe(2+)</name>
        <dbReference type="ChEBI" id="CHEBI:29033"/>
    </cofactor>
    <text evidence="8">Binds 1 Fe(2+) ion per subunit.</text>
</comment>
<sequence length="340" mass="36289">MKDVQEKLTLGIETSCDETSAAVLRGTRELLSCVTATQIPIHQKYGGVVPEIASRNHILSILPVVEQALEEANVRLADIDQIAVTYGPGLVGALLVGVSAAKSLAFSLGVPLIGVNHLEGHIFANFLATPQLTPPFMALVVSGGHTALVDVADYETFRQMGRTRDDAAGEAFDKVARVMGLPYPGGPEIDRLAREGDPAAIDFPRALAQEGNYEFSFSGLKSAVLNYINSEKMKGHALNEADIAASFQSAVIEVLAHKAFEAIHEAGRDTLVLAGGVAANAALEKRLRMAAEAERIRYLYPPPRLCTDNAAMIACRGAYQAEAGRYSDLYLNAVPGLDFA</sequence>
<evidence type="ECO:0000256" key="1">
    <source>
        <dbReference type="ARBA" id="ARBA00022490"/>
    </source>
</evidence>
<dbReference type="OrthoDB" id="9806197at2"/>
<dbReference type="InterPro" id="IPR022450">
    <property type="entry name" value="TsaD"/>
</dbReference>
<dbReference type="CDD" id="cd24133">
    <property type="entry name" value="ASKHA_NBD_TsaD_bac"/>
    <property type="match status" value="1"/>
</dbReference>
<evidence type="ECO:0000256" key="3">
    <source>
        <dbReference type="ARBA" id="ARBA00022694"/>
    </source>
</evidence>
<dbReference type="SUPFAM" id="SSF53067">
    <property type="entry name" value="Actin-like ATPase domain"/>
    <property type="match status" value="2"/>
</dbReference>
<comment type="caution">
    <text evidence="10">The sequence shown here is derived from an EMBL/GenBank/DDBJ whole genome shotgun (WGS) entry which is preliminary data.</text>
</comment>
<dbReference type="GO" id="GO:0002949">
    <property type="term" value="P:tRNA threonylcarbamoyladenosine modification"/>
    <property type="evidence" value="ECO:0007669"/>
    <property type="project" value="UniProtKB-UniRule"/>
</dbReference>
<feature type="binding site" evidence="8">
    <location>
        <begin position="140"/>
        <end position="144"/>
    </location>
    <ligand>
        <name>substrate</name>
    </ligand>
</feature>
<feature type="binding site" evidence="8">
    <location>
        <position position="186"/>
    </location>
    <ligand>
        <name>substrate</name>
    </ligand>
</feature>
<proteinExistence type="inferred from homology"/>
<dbReference type="GO" id="GO:0016787">
    <property type="term" value="F:hydrolase activity"/>
    <property type="evidence" value="ECO:0007669"/>
    <property type="project" value="UniProtKB-KW"/>
</dbReference>
<dbReference type="EMBL" id="AFHQ01000042">
    <property type="protein sequence ID" value="EGK58959.1"/>
    <property type="molecule type" value="Genomic_DNA"/>
</dbReference>
<dbReference type="RefSeq" id="WP_006306830.1">
    <property type="nucleotide sequence ID" value="NZ_GL892076.1"/>
</dbReference>
<dbReference type="FunFam" id="3.30.420.40:FF:000040">
    <property type="entry name" value="tRNA N6-adenosine threonylcarbamoyltransferase"/>
    <property type="match status" value="1"/>
</dbReference>
<evidence type="ECO:0000256" key="6">
    <source>
        <dbReference type="ARBA" id="ARBA00023315"/>
    </source>
</evidence>
<keyword evidence="10" id="KW-0378">Hydrolase</keyword>
<keyword evidence="6 8" id="KW-0012">Acyltransferase</keyword>
<dbReference type="PANTHER" id="PTHR11735:SF6">
    <property type="entry name" value="TRNA N6-ADENOSINE THREONYLCARBAMOYLTRANSFERASE, MITOCHONDRIAL"/>
    <property type="match status" value="1"/>
</dbReference>
<dbReference type="InterPro" id="IPR017861">
    <property type="entry name" value="KAE1/TsaD"/>
</dbReference>
<dbReference type="GO" id="GO:0061711">
    <property type="term" value="F:tRNA N(6)-L-threonylcarbamoyladenine synthase activity"/>
    <property type="evidence" value="ECO:0007669"/>
    <property type="project" value="UniProtKB-EC"/>
</dbReference>
<evidence type="ECO:0000256" key="5">
    <source>
        <dbReference type="ARBA" id="ARBA00023004"/>
    </source>
</evidence>
<comment type="similarity">
    <text evidence="8">Belongs to the KAE1 / TsaD family.</text>
</comment>
<dbReference type="PRINTS" id="PR00789">
    <property type="entry name" value="OSIALOPTASE"/>
</dbReference>
<dbReference type="InterPro" id="IPR043129">
    <property type="entry name" value="ATPase_NBD"/>
</dbReference>
<comment type="catalytic activity">
    <reaction evidence="7 8">
        <text>L-threonylcarbamoyladenylate + adenosine(37) in tRNA = N(6)-L-threonylcarbamoyladenosine(37) in tRNA + AMP + H(+)</text>
        <dbReference type="Rhea" id="RHEA:37059"/>
        <dbReference type="Rhea" id="RHEA-COMP:10162"/>
        <dbReference type="Rhea" id="RHEA-COMP:10163"/>
        <dbReference type="ChEBI" id="CHEBI:15378"/>
        <dbReference type="ChEBI" id="CHEBI:73682"/>
        <dbReference type="ChEBI" id="CHEBI:74411"/>
        <dbReference type="ChEBI" id="CHEBI:74418"/>
        <dbReference type="ChEBI" id="CHEBI:456215"/>
        <dbReference type="EC" id="2.3.1.234"/>
    </reaction>
</comment>
<dbReference type="NCBIfam" id="TIGR00329">
    <property type="entry name" value="gcp_kae1"/>
    <property type="match status" value="1"/>
</dbReference>
<dbReference type="InterPro" id="IPR000905">
    <property type="entry name" value="Gcp-like_dom"/>
</dbReference>
<keyword evidence="1 8" id="KW-0963">Cytoplasm</keyword>
<protein>
    <recommendedName>
        <fullName evidence="8">tRNA N6-adenosine threonylcarbamoyltransferase</fullName>
        <ecNumber evidence="8">2.3.1.234</ecNumber>
    </recommendedName>
    <alternativeName>
        <fullName evidence="8">N6-L-threonylcarbamoyladenine synthase</fullName>
        <shortName evidence="8">t(6)A synthase</shortName>
    </alternativeName>
    <alternativeName>
        <fullName evidence="8">t(6)A37 threonylcarbamoyladenosine biosynthesis protein TsaD</fullName>
    </alternativeName>
    <alternativeName>
        <fullName evidence="8">tRNA threonylcarbamoyladenosine biosynthesis protein TsaD</fullName>
    </alternativeName>
</protein>
<dbReference type="NCBIfam" id="TIGR03723">
    <property type="entry name" value="T6A_TsaD_YgjD"/>
    <property type="match status" value="1"/>
</dbReference>
<keyword evidence="11" id="KW-1185">Reference proteome</keyword>
<feature type="binding site" evidence="8">
    <location>
        <position position="280"/>
    </location>
    <ligand>
        <name>substrate</name>
    </ligand>
</feature>
<comment type="subcellular location">
    <subcellularLocation>
        <location evidence="8">Cytoplasm</location>
    </subcellularLocation>
</comment>
<dbReference type="GO" id="GO:0005737">
    <property type="term" value="C:cytoplasm"/>
    <property type="evidence" value="ECO:0007669"/>
    <property type="project" value="UniProtKB-SubCell"/>
</dbReference>
<keyword evidence="2 8" id="KW-0808">Transferase</keyword>
<dbReference type="AlphaFoldDB" id="F5RNJ0"/>
<feature type="binding site" evidence="8">
    <location>
        <position position="308"/>
    </location>
    <ligand>
        <name>Fe cation</name>
        <dbReference type="ChEBI" id="CHEBI:24875"/>
    </ligand>
</feature>
<feature type="binding site" evidence="8">
    <location>
        <position position="121"/>
    </location>
    <ligand>
        <name>Fe cation</name>
        <dbReference type="ChEBI" id="CHEBI:24875"/>
    </ligand>
</feature>
<evidence type="ECO:0000259" key="9">
    <source>
        <dbReference type="Pfam" id="PF00814"/>
    </source>
</evidence>
<dbReference type="PROSITE" id="PS01016">
    <property type="entry name" value="GLYCOPROTEASE"/>
    <property type="match status" value="1"/>
</dbReference>
<dbReference type="EC" id="2.3.1.234" evidence="8"/>